<name>A0A9X4M741_9CYAN</name>
<accession>A0A9X4M741</accession>
<organism evidence="1 2">
    <name type="scientific">Pseudanabaena catenata USMAC16</name>
    <dbReference type="NCBI Taxonomy" id="1855837"/>
    <lineage>
        <taxon>Bacteria</taxon>
        <taxon>Bacillati</taxon>
        <taxon>Cyanobacteriota</taxon>
        <taxon>Cyanophyceae</taxon>
        <taxon>Pseudanabaenales</taxon>
        <taxon>Pseudanabaenaceae</taxon>
        <taxon>Pseudanabaena</taxon>
    </lineage>
</organism>
<gene>
    <name evidence="1" type="ORF">FEV09_10300</name>
</gene>
<sequence>MNQNIYEILSQTQRQRVSDGAIASILDNCDDCPSEQHKLNRKLNRKLILVLPQLGDFDSLEYIWWIQREIDRIKSAGIVVRAVGIGDRQSGQYFCKFTGFDENSLFIDTTGELHRQLGLYAGLTAKYPLLSAGQSAWINLMLMCAGIGSQGTLAEVFRGYRGDRFAPQLIGDEEVIKAAPLPALKGSFFQWAGGKGFQRPFELATLRLRNMAEVLGNWKAYVPDASYMTQRGGTFLFDEHNALIYEHRDRGILGFAATPSYPLTFLFGNQSTN</sequence>
<protein>
    <submittedName>
        <fullName evidence="1">Peroxiredoxin-like family protein</fullName>
    </submittedName>
</protein>
<keyword evidence="2" id="KW-1185">Reference proteome</keyword>
<evidence type="ECO:0000313" key="1">
    <source>
        <dbReference type="EMBL" id="MDG3494948.1"/>
    </source>
</evidence>
<reference evidence="1" key="1">
    <citation type="submission" date="2019-05" db="EMBL/GenBank/DDBJ databases">
        <title>Whole genome sequencing of Pseudanabaena catenata USMAC16.</title>
        <authorList>
            <person name="Khan Z."/>
            <person name="Omar W.M."/>
            <person name="Convey P."/>
            <person name="Merican F."/>
            <person name="Najimudin N."/>
        </authorList>
    </citation>
    <scope>NUCLEOTIDE SEQUENCE</scope>
    <source>
        <strain evidence="1">USMAC16</strain>
    </source>
</reference>
<evidence type="ECO:0000313" key="2">
    <source>
        <dbReference type="Proteomes" id="UP001152872"/>
    </source>
</evidence>
<dbReference type="AlphaFoldDB" id="A0A9X4M741"/>
<dbReference type="Pfam" id="PF13911">
    <property type="entry name" value="AhpC-TSA_2"/>
    <property type="match status" value="1"/>
</dbReference>
<proteinExistence type="predicted"/>
<dbReference type="Proteomes" id="UP001152872">
    <property type="component" value="Unassembled WGS sequence"/>
</dbReference>
<dbReference type="RefSeq" id="WP_009627051.1">
    <property type="nucleotide sequence ID" value="NZ_VBTY01000072.1"/>
</dbReference>
<dbReference type="EMBL" id="VBTY01000072">
    <property type="protein sequence ID" value="MDG3494948.1"/>
    <property type="molecule type" value="Genomic_DNA"/>
</dbReference>
<dbReference type="InterPro" id="IPR032801">
    <property type="entry name" value="PXL2A/B/C"/>
</dbReference>
<comment type="caution">
    <text evidence="1">The sequence shown here is derived from an EMBL/GenBank/DDBJ whole genome shotgun (WGS) entry which is preliminary data.</text>
</comment>